<proteinExistence type="predicted"/>
<dbReference type="OrthoDB" id="8197386at2759"/>
<protein>
    <submittedName>
        <fullName evidence="1">Uncharacterized protein</fullName>
    </submittedName>
</protein>
<gene>
    <name evidence="1" type="ORF">APLA_LOCUS3642</name>
</gene>
<comment type="caution">
    <text evidence="1">The sequence shown here is derived from an EMBL/GenBank/DDBJ whole genome shotgun (WGS) entry which is preliminary data.</text>
</comment>
<evidence type="ECO:0000313" key="1">
    <source>
        <dbReference type="EMBL" id="CAB3228727.1"/>
    </source>
</evidence>
<dbReference type="Proteomes" id="UP000494256">
    <property type="component" value="Unassembled WGS sequence"/>
</dbReference>
<name>A0A8S0Z6Y7_ARCPL</name>
<accession>A0A8S0Z6Y7</accession>
<organism evidence="1 2">
    <name type="scientific">Arctia plantaginis</name>
    <name type="common">Wood tiger moth</name>
    <name type="synonym">Phalaena plantaginis</name>
    <dbReference type="NCBI Taxonomy" id="874455"/>
    <lineage>
        <taxon>Eukaryota</taxon>
        <taxon>Metazoa</taxon>
        <taxon>Ecdysozoa</taxon>
        <taxon>Arthropoda</taxon>
        <taxon>Hexapoda</taxon>
        <taxon>Insecta</taxon>
        <taxon>Pterygota</taxon>
        <taxon>Neoptera</taxon>
        <taxon>Endopterygota</taxon>
        <taxon>Lepidoptera</taxon>
        <taxon>Glossata</taxon>
        <taxon>Ditrysia</taxon>
        <taxon>Noctuoidea</taxon>
        <taxon>Erebidae</taxon>
        <taxon>Arctiinae</taxon>
        <taxon>Arctia</taxon>
    </lineage>
</organism>
<sequence length="103" mass="12244">MLILRVKIETKRWRAKVCGARIQLPRFDSQSGVKLPIEEHVAVDELARGGWEVSRERGRYSWRRDIFANKPRGVWQRCREICNLGASRYPTGRDSRQHNRRNR</sequence>
<dbReference type="AlphaFoldDB" id="A0A8S0Z6Y7"/>
<reference evidence="1 2" key="1">
    <citation type="submission" date="2020-04" db="EMBL/GenBank/DDBJ databases">
        <authorList>
            <person name="Wallbank WR R."/>
            <person name="Pardo Diaz C."/>
            <person name="Kozak K."/>
            <person name="Martin S."/>
            <person name="Jiggins C."/>
            <person name="Moest M."/>
            <person name="Warren A I."/>
            <person name="Byers J.R.P. K."/>
            <person name="Montejo-Kovacevich G."/>
            <person name="Yen C E."/>
        </authorList>
    </citation>
    <scope>NUCLEOTIDE SEQUENCE [LARGE SCALE GENOMIC DNA]</scope>
</reference>
<evidence type="ECO:0000313" key="2">
    <source>
        <dbReference type="Proteomes" id="UP000494256"/>
    </source>
</evidence>
<dbReference type="EMBL" id="CADEBD010000283">
    <property type="protein sequence ID" value="CAB3228727.1"/>
    <property type="molecule type" value="Genomic_DNA"/>
</dbReference>